<keyword evidence="2" id="KW-1185">Reference proteome</keyword>
<dbReference type="Proteomes" id="UP001257909">
    <property type="component" value="Unassembled WGS sequence"/>
</dbReference>
<sequence length="128" mass="14362">MPVATSVVQAAKDYLIQAVSEKGGLTLSDLFDIRFKVVNRAGEIEFFDKIDSAGSNGTRISIKLLCGMLFIRQLLSEHERGKYRISIYIDEAGDIDPHNQHAARKTGSMKKTGFYLKKSRLLVKLKSR</sequence>
<evidence type="ECO:0000313" key="2">
    <source>
        <dbReference type="Proteomes" id="UP001257909"/>
    </source>
</evidence>
<gene>
    <name evidence="1" type="ORF">J2W69_000485</name>
</gene>
<name>A0ABU1VV25_9GAMM</name>
<protein>
    <recommendedName>
        <fullName evidence="3">DUF3800 domain-containing protein</fullName>
    </recommendedName>
</protein>
<comment type="caution">
    <text evidence="1">The sequence shown here is derived from an EMBL/GenBank/DDBJ whole genome shotgun (WGS) entry which is preliminary data.</text>
</comment>
<evidence type="ECO:0000313" key="1">
    <source>
        <dbReference type="EMBL" id="MDR7119570.1"/>
    </source>
</evidence>
<accession>A0ABU1VV25</accession>
<organism evidence="1 2">
    <name type="scientific">Rheinheimera soli</name>
    <dbReference type="NCBI Taxonomy" id="443616"/>
    <lineage>
        <taxon>Bacteria</taxon>
        <taxon>Pseudomonadati</taxon>
        <taxon>Pseudomonadota</taxon>
        <taxon>Gammaproteobacteria</taxon>
        <taxon>Chromatiales</taxon>
        <taxon>Chromatiaceae</taxon>
        <taxon>Rheinheimera</taxon>
    </lineage>
</organism>
<reference evidence="1 2" key="1">
    <citation type="submission" date="2023-07" db="EMBL/GenBank/DDBJ databases">
        <title>Sorghum-associated microbial communities from plants grown in Nebraska, USA.</title>
        <authorList>
            <person name="Schachtman D."/>
        </authorList>
    </citation>
    <scope>NUCLEOTIDE SEQUENCE [LARGE SCALE GENOMIC DNA]</scope>
    <source>
        <strain evidence="1 2">4138</strain>
    </source>
</reference>
<dbReference type="EMBL" id="JAVDWR010000001">
    <property type="protein sequence ID" value="MDR7119570.1"/>
    <property type="molecule type" value="Genomic_DNA"/>
</dbReference>
<proteinExistence type="predicted"/>
<evidence type="ECO:0008006" key="3">
    <source>
        <dbReference type="Google" id="ProtNLM"/>
    </source>
</evidence>
<dbReference type="RefSeq" id="WP_310274210.1">
    <property type="nucleotide sequence ID" value="NZ_JAVDWR010000001.1"/>
</dbReference>